<feature type="chain" id="PRO_5001784920" evidence="9">
    <location>
        <begin position="19"/>
        <end position="254"/>
    </location>
</feature>
<keyword evidence="3" id="KW-0222">Digestion</keyword>
<dbReference type="AlphaFoldDB" id="A0A084WIJ5"/>
<dbReference type="OrthoDB" id="8440449at2759"/>
<evidence type="ECO:0000256" key="9">
    <source>
        <dbReference type="SAM" id="SignalP"/>
    </source>
</evidence>
<dbReference type="InterPro" id="IPR001314">
    <property type="entry name" value="Peptidase_S1A"/>
</dbReference>
<gene>
    <name evidence="11" type="ORF">ZHAS_00018085</name>
</gene>
<evidence type="ECO:0000256" key="6">
    <source>
        <dbReference type="ARBA" id="ARBA00023157"/>
    </source>
</evidence>
<dbReference type="EMBL" id="KE525347">
    <property type="protein sequence ID" value="KFB50039.1"/>
    <property type="molecule type" value="Genomic_DNA"/>
</dbReference>
<keyword evidence="5 8" id="KW-0720">Serine protease</keyword>
<keyword evidence="9" id="KW-0732">Signal</keyword>
<dbReference type="GO" id="GO:0007586">
    <property type="term" value="P:digestion"/>
    <property type="evidence" value="ECO:0007669"/>
    <property type="project" value="UniProtKB-KW"/>
</dbReference>
<dbReference type="STRING" id="74873.A0A084WIJ5"/>
<keyword evidence="6" id="KW-1015">Disulfide bond</keyword>
<dbReference type="InterPro" id="IPR033116">
    <property type="entry name" value="TRYPSIN_SER"/>
</dbReference>
<dbReference type="FunFam" id="2.40.10.10:FF:000036">
    <property type="entry name" value="Trypsin beta"/>
    <property type="match status" value="1"/>
</dbReference>
<feature type="domain" description="Peptidase S1" evidence="10">
    <location>
        <begin position="30"/>
        <end position="254"/>
    </location>
</feature>
<dbReference type="InterPro" id="IPR001254">
    <property type="entry name" value="Trypsin_dom"/>
</dbReference>
<dbReference type="Pfam" id="PF00089">
    <property type="entry name" value="Trypsin"/>
    <property type="match status" value="1"/>
</dbReference>
<dbReference type="PRINTS" id="PR00722">
    <property type="entry name" value="CHYMOTRYPSIN"/>
</dbReference>
<evidence type="ECO:0000256" key="5">
    <source>
        <dbReference type="ARBA" id="ARBA00022825"/>
    </source>
</evidence>
<evidence type="ECO:0000256" key="1">
    <source>
        <dbReference type="ARBA" id="ARBA00004239"/>
    </source>
</evidence>
<comment type="subcellular location">
    <subcellularLocation>
        <location evidence="1">Secreted</location>
        <location evidence="1">Extracellular space</location>
    </subcellularLocation>
</comment>
<evidence type="ECO:0000256" key="4">
    <source>
        <dbReference type="ARBA" id="ARBA00022801"/>
    </source>
</evidence>
<evidence type="ECO:0000259" key="10">
    <source>
        <dbReference type="PROSITE" id="PS50240"/>
    </source>
</evidence>
<reference evidence="12" key="2">
    <citation type="submission" date="2020-05" db="UniProtKB">
        <authorList>
            <consortium name="EnsemblMetazoa"/>
        </authorList>
    </citation>
    <scope>IDENTIFICATION</scope>
</reference>
<protein>
    <submittedName>
        <fullName evidence="12">Peptidase S1 domain-containing protein</fullName>
    </submittedName>
</protein>
<evidence type="ECO:0000256" key="3">
    <source>
        <dbReference type="ARBA" id="ARBA00022757"/>
    </source>
</evidence>
<dbReference type="InterPro" id="IPR043504">
    <property type="entry name" value="Peptidase_S1_PA_chymotrypsin"/>
</dbReference>
<dbReference type="Gene3D" id="2.40.10.10">
    <property type="entry name" value="Trypsin-like serine proteases"/>
    <property type="match status" value="2"/>
</dbReference>
<name>A0A084WIJ5_ANOSI</name>
<dbReference type="GO" id="GO:0004252">
    <property type="term" value="F:serine-type endopeptidase activity"/>
    <property type="evidence" value="ECO:0007669"/>
    <property type="project" value="InterPro"/>
</dbReference>
<dbReference type="SUPFAM" id="SSF50494">
    <property type="entry name" value="Trypsin-like serine proteases"/>
    <property type="match status" value="1"/>
</dbReference>
<dbReference type="VEuPathDB" id="VectorBase:ASIC018085"/>
<evidence type="ECO:0000313" key="12">
    <source>
        <dbReference type="EnsemblMetazoa" id="ASIC018085-PA"/>
    </source>
</evidence>
<dbReference type="PROSITE" id="PS50240">
    <property type="entry name" value="TRYPSIN_DOM"/>
    <property type="match status" value="1"/>
</dbReference>
<dbReference type="PROSITE" id="PS00134">
    <property type="entry name" value="TRYPSIN_HIS"/>
    <property type="match status" value="1"/>
</dbReference>
<feature type="signal peptide" evidence="9">
    <location>
        <begin position="1"/>
        <end position="18"/>
    </location>
</feature>
<reference evidence="11 13" key="1">
    <citation type="journal article" date="2014" name="BMC Genomics">
        <title>Genome sequence of Anopheles sinensis provides insight into genetics basis of mosquito competence for malaria parasites.</title>
        <authorList>
            <person name="Zhou D."/>
            <person name="Zhang D."/>
            <person name="Ding G."/>
            <person name="Shi L."/>
            <person name="Hou Q."/>
            <person name="Ye Y."/>
            <person name="Xu Y."/>
            <person name="Zhou H."/>
            <person name="Xiong C."/>
            <person name="Li S."/>
            <person name="Yu J."/>
            <person name="Hong S."/>
            <person name="Yu X."/>
            <person name="Zou P."/>
            <person name="Chen C."/>
            <person name="Chang X."/>
            <person name="Wang W."/>
            <person name="Lv Y."/>
            <person name="Sun Y."/>
            <person name="Ma L."/>
            <person name="Shen B."/>
            <person name="Zhu C."/>
        </authorList>
    </citation>
    <scope>NUCLEOTIDE SEQUENCE [LARGE SCALE GENOMIC DNA]</scope>
</reference>
<dbReference type="SMART" id="SM00020">
    <property type="entry name" value="Tryp_SPc"/>
    <property type="match status" value="1"/>
</dbReference>
<evidence type="ECO:0000313" key="11">
    <source>
        <dbReference type="EMBL" id="KFB50039.1"/>
    </source>
</evidence>
<dbReference type="EMBL" id="ATLV01023934">
    <property type="status" value="NOT_ANNOTATED_CDS"/>
    <property type="molecule type" value="Genomic_DNA"/>
</dbReference>
<keyword evidence="2 8" id="KW-0645">Protease</keyword>
<dbReference type="InterPro" id="IPR009003">
    <property type="entry name" value="Peptidase_S1_PA"/>
</dbReference>
<sequence length="254" mass="27447">MFRLSILITVGLAASALGWIKVPDDYPGRIVGGQDAAPNQFPYQASLRDDTMFHFCGGTIINNCYILSAAHCDEDETLTKFIVVGSIFLDNGGVTHDVVRVINHPEYNPDTVAHDINLIKVSPYITYNEAVQPMPIAAHYAESGEGVVSGWGRLEADGDRPNHLQYLNTEIISFQACADALGFSRRNIVLSPNSICIINPEGQGMCQGDSGGPLVHNGGLHGVASWVRMPCGGPYPDVYVRVASYVSWILANAV</sequence>
<accession>A0A084WIJ5</accession>
<dbReference type="VEuPathDB" id="VectorBase:ASIS020702"/>
<dbReference type="CDD" id="cd00190">
    <property type="entry name" value="Tryp_SPc"/>
    <property type="match status" value="1"/>
</dbReference>
<evidence type="ECO:0000313" key="13">
    <source>
        <dbReference type="Proteomes" id="UP000030765"/>
    </source>
</evidence>
<comment type="similarity">
    <text evidence="7">Belongs to the peptidase S1 family. CLIP subfamily.</text>
</comment>
<proteinExistence type="inferred from homology"/>
<dbReference type="EnsemblMetazoa" id="ASIC018085-RA">
    <property type="protein sequence ID" value="ASIC018085-PA"/>
    <property type="gene ID" value="ASIC018085"/>
</dbReference>
<evidence type="ECO:0000256" key="7">
    <source>
        <dbReference type="ARBA" id="ARBA00024195"/>
    </source>
</evidence>
<dbReference type="GO" id="GO:0005576">
    <property type="term" value="C:extracellular region"/>
    <property type="evidence" value="ECO:0007669"/>
    <property type="project" value="UniProtKB-SubCell"/>
</dbReference>
<evidence type="ECO:0000256" key="2">
    <source>
        <dbReference type="ARBA" id="ARBA00022670"/>
    </source>
</evidence>
<organism evidence="11">
    <name type="scientific">Anopheles sinensis</name>
    <name type="common">Mosquito</name>
    <dbReference type="NCBI Taxonomy" id="74873"/>
    <lineage>
        <taxon>Eukaryota</taxon>
        <taxon>Metazoa</taxon>
        <taxon>Ecdysozoa</taxon>
        <taxon>Arthropoda</taxon>
        <taxon>Hexapoda</taxon>
        <taxon>Insecta</taxon>
        <taxon>Pterygota</taxon>
        <taxon>Neoptera</taxon>
        <taxon>Endopterygota</taxon>
        <taxon>Diptera</taxon>
        <taxon>Nematocera</taxon>
        <taxon>Culicoidea</taxon>
        <taxon>Culicidae</taxon>
        <taxon>Anophelinae</taxon>
        <taxon>Anopheles</taxon>
    </lineage>
</organism>
<dbReference type="InterPro" id="IPR018114">
    <property type="entry name" value="TRYPSIN_HIS"/>
</dbReference>
<dbReference type="PANTHER" id="PTHR24276">
    <property type="entry name" value="POLYSERASE-RELATED"/>
    <property type="match status" value="1"/>
</dbReference>
<dbReference type="InterPro" id="IPR050430">
    <property type="entry name" value="Peptidase_S1"/>
</dbReference>
<dbReference type="PROSITE" id="PS00135">
    <property type="entry name" value="TRYPSIN_SER"/>
    <property type="match status" value="1"/>
</dbReference>
<keyword evidence="13" id="KW-1185">Reference proteome</keyword>
<dbReference type="Proteomes" id="UP000030765">
    <property type="component" value="Unassembled WGS sequence"/>
</dbReference>
<dbReference type="GO" id="GO:0006508">
    <property type="term" value="P:proteolysis"/>
    <property type="evidence" value="ECO:0007669"/>
    <property type="project" value="UniProtKB-KW"/>
</dbReference>
<keyword evidence="4 8" id="KW-0378">Hydrolase</keyword>
<evidence type="ECO:0000256" key="8">
    <source>
        <dbReference type="RuleBase" id="RU363034"/>
    </source>
</evidence>
<dbReference type="FunFam" id="2.40.10.10:FF:000068">
    <property type="entry name" value="transmembrane protease serine 2"/>
    <property type="match status" value="1"/>
</dbReference>
<dbReference type="PANTHER" id="PTHR24276:SF91">
    <property type="entry name" value="AT26814P-RELATED"/>
    <property type="match status" value="1"/>
</dbReference>